<keyword evidence="4 8" id="KW-0067">ATP-binding</keyword>
<evidence type="ECO:0000256" key="4">
    <source>
        <dbReference type="ARBA" id="ARBA00022840"/>
    </source>
</evidence>
<keyword evidence="9" id="KW-1185">Reference proteome</keyword>
<dbReference type="InterPro" id="IPR003593">
    <property type="entry name" value="AAA+_ATPase"/>
</dbReference>
<evidence type="ECO:0000256" key="5">
    <source>
        <dbReference type="ARBA" id="ARBA00022967"/>
    </source>
</evidence>
<keyword evidence="8" id="KW-0378">Hydrolase</keyword>
<dbReference type="InterPro" id="IPR012693">
    <property type="entry name" value="ABC_transpr_PhnC"/>
</dbReference>
<dbReference type="InterPro" id="IPR003439">
    <property type="entry name" value="ABC_transporter-like_ATP-bd"/>
</dbReference>
<protein>
    <submittedName>
        <fullName evidence="8">Carnitine transport ATP-binding protein OpuCA</fullName>
        <ecNumber evidence="8">3.6.3.32</ecNumber>
    </submittedName>
</protein>
<dbReference type="RefSeq" id="WP_021007775.1">
    <property type="nucleotide sequence ID" value="NZ_JZWI01000001.1"/>
</dbReference>
<dbReference type="InterPro" id="IPR017871">
    <property type="entry name" value="ABC_transporter-like_CS"/>
</dbReference>
<keyword evidence="1" id="KW-0813">Transport</keyword>
<dbReference type="GO" id="GO:0016887">
    <property type="term" value="F:ATP hydrolysis activity"/>
    <property type="evidence" value="ECO:0007669"/>
    <property type="project" value="InterPro"/>
</dbReference>
<dbReference type="CDD" id="cd03256">
    <property type="entry name" value="ABC_PhnC_transporter"/>
    <property type="match status" value="1"/>
</dbReference>
<dbReference type="InterPro" id="IPR027417">
    <property type="entry name" value="P-loop_NTPase"/>
</dbReference>
<dbReference type="GO" id="GO:0005524">
    <property type="term" value="F:ATP binding"/>
    <property type="evidence" value="ECO:0007669"/>
    <property type="project" value="UniProtKB-KW"/>
</dbReference>
<gene>
    <name evidence="8" type="primary">opuCA1</name>
    <name evidence="8" type="ORF">VPARA_01820</name>
</gene>
<keyword evidence="6" id="KW-0472">Membrane</keyword>
<accession>A0A0H2M8Y7</accession>
<dbReference type="Pfam" id="PF00005">
    <property type="entry name" value="ABC_tran"/>
    <property type="match status" value="1"/>
</dbReference>
<dbReference type="AlphaFoldDB" id="A0A0H2M8Y7"/>
<dbReference type="Proteomes" id="UP000035170">
    <property type="component" value="Unassembled WGS sequence"/>
</dbReference>
<sequence>MLNFDSVAMRYADGTRALDGVSLQVPAGQFCVVLGSSGAGKSTLLRMANGLVKPTQGAVQVEGVQIAAASLARIRPRIGMIHQQFNLVLRSTVAANVLAGALPAMPTWRALLGLFSDAQRSKACALIESVGLQEQHLLRRVSELSGGQQQRVGIARAFMLDPPLVLADEPVASLDPQTSHDVLSLLRGQARERGTTVLCSLHQIELACEFADRIVALRQGAVVFDGAPEAFEPKVFDTIYGRAPASAPQPYGPGNEPEAMLPLHAGGMLELAQ</sequence>
<dbReference type="PANTHER" id="PTHR24220:SF659">
    <property type="entry name" value="TRANSPORTER, PUTATIVE-RELATED"/>
    <property type="match status" value="1"/>
</dbReference>
<keyword evidence="3" id="KW-0547">Nucleotide-binding</keyword>
<name>A0A0H2M8Y7_VARPD</name>
<dbReference type="InterPro" id="IPR015854">
    <property type="entry name" value="ABC_transpr_LolD-like"/>
</dbReference>
<evidence type="ECO:0000313" key="9">
    <source>
        <dbReference type="Proteomes" id="UP000035170"/>
    </source>
</evidence>
<dbReference type="PANTHER" id="PTHR24220">
    <property type="entry name" value="IMPORT ATP-BINDING PROTEIN"/>
    <property type="match status" value="1"/>
</dbReference>
<organism evidence="8 9">
    <name type="scientific">Variovorax paradoxus</name>
    <dbReference type="NCBI Taxonomy" id="34073"/>
    <lineage>
        <taxon>Bacteria</taxon>
        <taxon>Pseudomonadati</taxon>
        <taxon>Pseudomonadota</taxon>
        <taxon>Betaproteobacteria</taxon>
        <taxon>Burkholderiales</taxon>
        <taxon>Comamonadaceae</taxon>
        <taxon>Variovorax</taxon>
    </lineage>
</organism>
<evidence type="ECO:0000256" key="2">
    <source>
        <dbReference type="ARBA" id="ARBA00022475"/>
    </source>
</evidence>
<keyword evidence="2" id="KW-1003">Cell membrane</keyword>
<dbReference type="PROSITE" id="PS00211">
    <property type="entry name" value="ABC_TRANSPORTER_1"/>
    <property type="match status" value="1"/>
</dbReference>
<dbReference type="Gene3D" id="3.40.50.300">
    <property type="entry name" value="P-loop containing nucleotide triphosphate hydrolases"/>
    <property type="match status" value="1"/>
</dbReference>
<dbReference type="NCBIfam" id="TIGR02315">
    <property type="entry name" value="ABC_phnC"/>
    <property type="match status" value="1"/>
</dbReference>
<dbReference type="GO" id="GO:0005886">
    <property type="term" value="C:plasma membrane"/>
    <property type="evidence" value="ECO:0007669"/>
    <property type="project" value="TreeGrafter"/>
</dbReference>
<feature type="domain" description="ABC transporter" evidence="7">
    <location>
        <begin position="2"/>
        <end position="244"/>
    </location>
</feature>
<dbReference type="SMART" id="SM00382">
    <property type="entry name" value="AAA"/>
    <property type="match status" value="1"/>
</dbReference>
<reference evidence="8 9" key="1">
    <citation type="submission" date="2015-03" db="EMBL/GenBank/DDBJ databases">
        <title>Genome sequence of Variovorax paradoxus TBEA6.</title>
        <authorList>
            <person name="Poehlein A."/>
            <person name="Schuldes J."/>
            <person name="Wuebbeler J.H."/>
            <person name="Hiessl S."/>
            <person name="Steinbuechel A."/>
            <person name="Daniel R."/>
        </authorList>
    </citation>
    <scope>NUCLEOTIDE SEQUENCE [LARGE SCALE GENOMIC DNA]</scope>
    <source>
        <strain evidence="8 9">TBEA6</strain>
    </source>
</reference>
<evidence type="ECO:0000256" key="6">
    <source>
        <dbReference type="ARBA" id="ARBA00023136"/>
    </source>
</evidence>
<dbReference type="PROSITE" id="PS50893">
    <property type="entry name" value="ABC_TRANSPORTER_2"/>
    <property type="match status" value="1"/>
</dbReference>
<dbReference type="EC" id="3.6.3.32" evidence="8"/>
<dbReference type="GO" id="GO:0015416">
    <property type="term" value="F:ABC-type phosphonate transporter activity"/>
    <property type="evidence" value="ECO:0007669"/>
    <property type="project" value="InterPro"/>
</dbReference>
<evidence type="ECO:0000259" key="7">
    <source>
        <dbReference type="PROSITE" id="PS50893"/>
    </source>
</evidence>
<comment type="caution">
    <text evidence="8">The sequence shown here is derived from an EMBL/GenBank/DDBJ whole genome shotgun (WGS) entry which is preliminary data.</text>
</comment>
<keyword evidence="5" id="KW-1278">Translocase</keyword>
<evidence type="ECO:0000256" key="3">
    <source>
        <dbReference type="ARBA" id="ARBA00022741"/>
    </source>
</evidence>
<dbReference type="EMBL" id="JZWI01000001">
    <property type="protein sequence ID" value="KLN58818.1"/>
    <property type="molecule type" value="Genomic_DNA"/>
</dbReference>
<evidence type="ECO:0000256" key="1">
    <source>
        <dbReference type="ARBA" id="ARBA00022448"/>
    </source>
</evidence>
<evidence type="ECO:0000313" key="8">
    <source>
        <dbReference type="EMBL" id="KLN58818.1"/>
    </source>
</evidence>
<dbReference type="PATRIC" id="fig|34073.19.peg.181"/>
<dbReference type="SUPFAM" id="SSF52540">
    <property type="entry name" value="P-loop containing nucleoside triphosphate hydrolases"/>
    <property type="match status" value="1"/>
</dbReference>
<proteinExistence type="predicted"/>